<sequence length="428" mass="46858">MASVAPFSRRQWASQSLRVTAKELSIVSARGKNNAIAERFSKYQLAAEEGNAERKKTVVDPLPSSLRSGNLSDLKKRWEQQQQPPSLRTEPQASSCSSNNLQNHIDLSAGAKPTAASQIKNISDPTTQSENQIPCETSRSAQDLSDMEAKPSRESEVQEGTGSAEVPDCEKPSVPLNSLKMMFERGENLENQVSPAHLLCPPPPPHLINHPCCPPSAPHPFSPSTMFSLTHQQMPPFILPPFILPPLCLPSFVPPSSSLLFPFILPPLSTFLPHSVLPPSIFPSSSFLSPSTLSFLLPPSILLPSSLILPPFTLQPPFILHLPSILPPSVCPPSSLHPFSLRFSFFLPPYSLYPVSFLPSSFYLPSILTSSSLHLSFFLPPFILLLSPLLPPSIFSPSFLLPAFILPSSLHPHFFLPSSSFHPHSFLP</sequence>
<feature type="region of interest" description="Disordered" evidence="1">
    <location>
        <begin position="48"/>
        <end position="103"/>
    </location>
</feature>
<dbReference type="STRING" id="80966.ENSAPOP00000008648"/>
<accession>A0A3Q1EWH4</accession>
<feature type="region of interest" description="Disordered" evidence="1">
    <location>
        <begin position="123"/>
        <end position="171"/>
    </location>
</feature>
<evidence type="ECO:0000313" key="2">
    <source>
        <dbReference type="Ensembl" id="ENSAPOP00000008648.1"/>
    </source>
</evidence>
<proteinExistence type="predicted"/>
<keyword evidence="3" id="KW-1185">Reference proteome</keyword>
<feature type="compositionally biased region" description="Basic and acidic residues" evidence="1">
    <location>
        <begin position="147"/>
        <end position="156"/>
    </location>
</feature>
<protein>
    <submittedName>
        <fullName evidence="2">Uncharacterized protein</fullName>
    </submittedName>
</protein>
<dbReference type="GeneTree" id="ENSGT00940000158313"/>
<name>A0A3Q1EWH4_9TELE</name>
<dbReference type="Ensembl" id="ENSAPOT00000002895.1">
    <property type="protein sequence ID" value="ENSAPOP00000008648.1"/>
    <property type="gene ID" value="ENSAPOG00000010826.1"/>
</dbReference>
<feature type="compositionally biased region" description="Polar residues" evidence="1">
    <location>
        <begin position="80"/>
        <end position="103"/>
    </location>
</feature>
<evidence type="ECO:0000313" key="3">
    <source>
        <dbReference type="Proteomes" id="UP000257200"/>
    </source>
</evidence>
<dbReference type="InParanoid" id="A0A3Q1EWH4"/>
<dbReference type="Proteomes" id="UP000257200">
    <property type="component" value="Unplaced"/>
</dbReference>
<reference evidence="2" key="1">
    <citation type="submission" date="2025-08" db="UniProtKB">
        <authorList>
            <consortium name="Ensembl"/>
        </authorList>
    </citation>
    <scope>IDENTIFICATION</scope>
</reference>
<dbReference type="AlphaFoldDB" id="A0A3Q1EWH4"/>
<feature type="compositionally biased region" description="Polar residues" evidence="1">
    <location>
        <begin position="123"/>
        <end position="143"/>
    </location>
</feature>
<organism evidence="2 3">
    <name type="scientific">Acanthochromis polyacanthus</name>
    <name type="common">spiny chromis</name>
    <dbReference type="NCBI Taxonomy" id="80966"/>
    <lineage>
        <taxon>Eukaryota</taxon>
        <taxon>Metazoa</taxon>
        <taxon>Chordata</taxon>
        <taxon>Craniata</taxon>
        <taxon>Vertebrata</taxon>
        <taxon>Euteleostomi</taxon>
        <taxon>Actinopterygii</taxon>
        <taxon>Neopterygii</taxon>
        <taxon>Teleostei</taxon>
        <taxon>Neoteleostei</taxon>
        <taxon>Acanthomorphata</taxon>
        <taxon>Ovalentaria</taxon>
        <taxon>Pomacentridae</taxon>
        <taxon>Acanthochromis</taxon>
    </lineage>
</organism>
<evidence type="ECO:0000256" key="1">
    <source>
        <dbReference type="SAM" id="MobiDB-lite"/>
    </source>
</evidence>
<reference evidence="2" key="2">
    <citation type="submission" date="2025-09" db="UniProtKB">
        <authorList>
            <consortium name="Ensembl"/>
        </authorList>
    </citation>
    <scope>IDENTIFICATION</scope>
</reference>